<keyword evidence="1" id="KW-0472">Membrane</keyword>
<keyword evidence="1" id="KW-1133">Transmembrane helix</keyword>
<organism evidence="2">
    <name type="scientific">Solanum chacoense</name>
    <name type="common">Chaco potato</name>
    <dbReference type="NCBI Taxonomy" id="4108"/>
    <lineage>
        <taxon>Eukaryota</taxon>
        <taxon>Viridiplantae</taxon>
        <taxon>Streptophyta</taxon>
        <taxon>Embryophyta</taxon>
        <taxon>Tracheophyta</taxon>
        <taxon>Spermatophyta</taxon>
        <taxon>Magnoliopsida</taxon>
        <taxon>eudicotyledons</taxon>
        <taxon>Gunneridae</taxon>
        <taxon>Pentapetalae</taxon>
        <taxon>asterids</taxon>
        <taxon>lamiids</taxon>
        <taxon>Solanales</taxon>
        <taxon>Solanaceae</taxon>
        <taxon>Solanoideae</taxon>
        <taxon>Solaneae</taxon>
        <taxon>Solanum</taxon>
    </lineage>
</organism>
<name>A0A0V0GHC0_SOLCH</name>
<evidence type="ECO:0000313" key="2">
    <source>
        <dbReference type="EMBL" id="JAP07065.1"/>
    </source>
</evidence>
<reference evidence="2" key="1">
    <citation type="submission" date="2015-12" db="EMBL/GenBank/DDBJ databases">
        <title>Gene expression during late stages of embryo sac development: a critical building block for successful pollen-pistil interactions.</title>
        <authorList>
            <person name="Liu Y."/>
            <person name="Joly V."/>
            <person name="Sabar M."/>
            <person name="Matton D.P."/>
        </authorList>
    </citation>
    <scope>NUCLEOTIDE SEQUENCE</scope>
</reference>
<dbReference type="AlphaFoldDB" id="A0A0V0GHC0"/>
<accession>A0A0V0GHC0</accession>
<evidence type="ECO:0000256" key="1">
    <source>
        <dbReference type="SAM" id="Phobius"/>
    </source>
</evidence>
<protein>
    <submittedName>
        <fullName evidence="2">Putative ovule protein</fullName>
    </submittedName>
</protein>
<feature type="transmembrane region" description="Helical" evidence="1">
    <location>
        <begin position="36"/>
        <end position="58"/>
    </location>
</feature>
<keyword evidence="1" id="KW-0812">Transmembrane</keyword>
<feature type="non-terminal residue" evidence="2">
    <location>
        <position position="1"/>
    </location>
</feature>
<dbReference type="EMBL" id="GEDG01039577">
    <property type="protein sequence ID" value="JAP07065.1"/>
    <property type="molecule type" value="Transcribed_RNA"/>
</dbReference>
<sequence>PEFCLISLILIKYKRTIRTNNIQTNLGQVKLPLDHFLLINAIINWHAIVSILSITGSVRKLYRLAVIRDYSICGKFPTANNRY</sequence>
<proteinExistence type="predicted"/>